<dbReference type="EMBL" id="LAZR01002097">
    <property type="protein sequence ID" value="KKN34557.1"/>
    <property type="molecule type" value="Genomic_DNA"/>
</dbReference>
<comment type="caution">
    <text evidence="1">The sequence shown here is derived from an EMBL/GenBank/DDBJ whole genome shotgun (WGS) entry which is preliminary data.</text>
</comment>
<sequence>MTELCKLKMHLGSRRAVSLYLATLDANTMESLFLQLEAEFYWRKRSRSASGYRRKVEAQLSQIYRNVKKRIANGRVPPERTSSGAVIERGFSPIDGPLRYESIMLDEDFYCWQMDNYSANWSNAKSLTLVSYTEGDICQIQCENDVQYRAEVSRLVQFIVEQAA</sequence>
<organism evidence="1">
    <name type="scientific">marine sediment metagenome</name>
    <dbReference type="NCBI Taxonomy" id="412755"/>
    <lineage>
        <taxon>unclassified sequences</taxon>
        <taxon>metagenomes</taxon>
        <taxon>ecological metagenomes</taxon>
    </lineage>
</organism>
<reference evidence="1" key="1">
    <citation type="journal article" date="2015" name="Nature">
        <title>Complex archaea that bridge the gap between prokaryotes and eukaryotes.</title>
        <authorList>
            <person name="Spang A."/>
            <person name="Saw J.H."/>
            <person name="Jorgensen S.L."/>
            <person name="Zaremba-Niedzwiedzka K."/>
            <person name="Martijn J."/>
            <person name="Lind A.E."/>
            <person name="van Eijk R."/>
            <person name="Schleper C."/>
            <person name="Guy L."/>
            <person name="Ettema T.J."/>
        </authorList>
    </citation>
    <scope>NUCLEOTIDE SEQUENCE</scope>
</reference>
<proteinExistence type="predicted"/>
<protein>
    <submittedName>
        <fullName evidence="1">Uncharacterized protein</fullName>
    </submittedName>
</protein>
<evidence type="ECO:0000313" key="1">
    <source>
        <dbReference type="EMBL" id="KKN34557.1"/>
    </source>
</evidence>
<name>A0A0F9QBZ2_9ZZZZ</name>
<dbReference type="AlphaFoldDB" id="A0A0F9QBZ2"/>
<accession>A0A0F9QBZ2</accession>
<gene>
    <name evidence="1" type="ORF">LCGC14_0792380</name>
</gene>